<feature type="non-terminal residue" evidence="2">
    <location>
        <position position="1"/>
    </location>
</feature>
<dbReference type="Proteomes" id="UP000236370">
    <property type="component" value="Unassembled WGS sequence"/>
</dbReference>
<dbReference type="GO" id="GO:0005634">
    <property type="term" value="C:nucleus"/>
    <property type="evidence" value="ECO:0007669"/>
    <property type="project" value="InterPro"/>
</dbReference>
<evidence type="ECO:0000313" key="2">
    <source>
        <dbReference type="EMBL" id="PNI88716.1"/>
    </source>
</evidence>
<protein>
    <submittedName>
        <fullName evidence="2">CPSF1 isoform 10</fullName>
    </submittedName>
</protein>
<feature type="non-terminal residue" evidence="2">
    <location>
        <position position="168"/>
    </location>
</feature>
<dbReference type="InterPro" id="IPR004871">
    <property type="entry name" value="RSE1/DDB1/CPSF1_C"/>
</dbReference>
<evidence type="ECO:0000259" key="1">
    <source>
        <dbReference type="Pfam" id="PF03178"/>
    </source>
</evidence>
<dbReference type="InterPro" id="IPR015943">
    <property type="entry name" value="WD40/YVTN_repeat-like_dom_sf"/>
</dbReference>
<comment type="caution">
    <text evidence="2">The sequence shown here is derived from an EMBL/GenBank/DDBJ whole genome shotgun (WGS) entry which is preliminary data.</text>
</comment>
<dbReference type="Pfam" id="PF03178">
    <property type="entry name" value="CPSF_A"/>
    <property type="match status" value="1"/>
</dbReference>
<dbReference type="EMBL" id="NBAG03000121">
    <property type="protein sequence ID" value="PNI88716.1"/>
    <property type="molecule type" value="Genomic_DNA"/>
</dbReference>
<dbReference type="GO" id="GO:0003676">
    <property type="term" value="F:nucleic acid binding"/>
    <property type="evidence" value="ECO:0007669"/>
    <property type="project" value="InterPro"/>
</dbReference>
<sequence>PGQPLTKNKFKVLYEKEQKGPVTALCHCNGHLVSAIGQKLYIHQMISVKNFILAADVMKSISLLRYQEESKTLSLVSRDAKPLEVYSVDFMVDNAQLGFLVSDRDRNLMVYMYLPEAKESFGGMRLLRRADFHVGAHVNTFWRTPCRGATEGLSKKSVVWENKHITWF</sequence>
<proteinExistence type="predicted"/>
<dbReference type="AlphaFoldDB" id="A0A2J8PXI6"/>
<accession>A0A2J8PXI6</accession>
<evidence type="ECO:0000313" key="3">
    <source>
        <dbReference type="Proteomes" id="UP000236370"/>
    </source>
</evidence>
<dbReference type="PANTHER" id="PTHR10644">
    <property type="entry name" value="DNA REPAIR/RNA PROCESSING CPSF FAMILY"/>
    <property type="match status" value="1"/>
</dbReference>
<dbReference type="InterPro" id="IPR050358">
    <property type="entry name" value="RSE1/DDB1/CFT1"/>
</dbReference>
<organism evidence="2 3">
    <name type="scientific">Pan troglodytes</name>
    <name type="common">Chimpanzee</name>
    <dbReference type="NCBI Taxonomy" id="9598"/>
    <lineage>
        <taxon>Eukaryota</taxon>
        <taxon>Metazoa</taxon>
        <taxon>Chordata</taxon>
        <taxon>Craniata</taxon>
        <taxon>Vertebrata</taxon>
        <taxon>Euteleostomi</taxon>
        <taxon>Mammalia</taxon>
        <taxon>Eutheria</taxon>
        <taxon>Euarchontoglires</taxon>
        <taxon>Primates</taxon>
        <taxon>Haplorrhini</taxon>
        <taxon>Catarrhini</taxon>
        <taxon>Hominidae</taxon>
        <taxon>Pan</taxon>
    </lineage>
</organism>
<dbReference type="Gene3D" id="2.130.10.10">
    <property type="entry name" value="YVTN repeat-like/Quinoprotein amine dehydrogenase"/>
    <property type="match status" value="2"/>
</dbReference>
<reference evidence="2 3" key="1">
    <citation type="submission" date="2017-12" db="EMBL/GenBank/DDBJ databases">
        <title>High-resolution comparative analysis of great ape genomes.</title>
        <authorList>
            <person name="Pollen A."/>
            <person name="Hastie A."/>
            <person name="Hormozdiari F."/>
            <person name="Dougherty M."/>
            <person name="Liu R."/>
            <person name="Chaisson M."/>
            <person name="Hoppe E."/>
            <person name="Hill C."/>
            <person name="Pang A."/>
            <person name="Hillier L."/>
            <person name="Baker C."/>
            <person name="Armstrong J."/>
            <person name="Shendure J."/>
            <person name="Paten B."/>
            <person name="Wilson R."/>
            <person name="Chao H."/>
            <person name="Schneider V."/>
            <person name="Ventura M."/>
            <person name="Kronenberg Z."/>
            <person name="Murali S."/>
            <person name="Gordon D."/>
            <person name="Cantsilieris S."/>
            <person name="Munson K."/>
            <person name="Nelson B."/>
            <person name="Raja A."/>
            <person name="Underwood J."/>
            <person name="Diekhans M."/>
            <person name="Fiddes I."/>
            <person name="Haussler D."/>
            <person name="Eichler E."/>
        </authorList>
    </citation>
    <scope>NUCLEOTIDE SEQUENCE [LARGE SCALE GENOMIC DNA]</scope>
    <source>
        <strain evidence="2">Yerkes chimp pedigree #C0471</strain>
    </source>
</reference>
<dbReference type="STRING" id="9598.ENSPTRP00000063855"/>
<gene>
    <name evidence="2" type="ORF">CK820_G0051904</name>
</gene>
<dbReference type="FunFam" id="2.130.10.10:FF:002249">
    <property type="entry name" value="Cleavage and polyadenylation specificity factor subunit 1"/>
    <property type="match status" value="1"/>
</dbReference>
<name>A0A2J8PXI6_PANTR</name>
<feature type="domain" description="RSE1/DDB1/CPSF1 C-terminal" evidence="1">
    <location>
        <begin position="41"/>
        <end position="145"/>
    </location>
</feature>